<keyword evidence="2" id="KW-1185">Reference proteome</keyword>
<accession>A0A9P9EC84</accession>
<dbReference type="Proteomes" id="UP000700596">
    <property type="component" value="Unassembled WGS sequence"/>
</dbReference>
<organism evidence="1 2">
    <name type="scientific">Dendryphion nanum</name>
    <dbReference type="NCBI Taxonomy" id="256645"/>
    <lineage>
        <taxon>Eukaryota</taxon>
        <taxon>Fungi</taxon>
        <taxon>Dikarya</taxon>
        <taxon>Ascomycota</taxon>
        <taxon>Pezizomycotina</taxon>
        <taxon>Dothideomycetes</taxon>
        <taxon>Pleosporomycetidae</taxon>
        <taxon>Pleosporales</taxon>
        <taxon>Torulaceae</taxon>
        <taxon>Dendryphion</taxon>
    </lineage>
</organism>
<evidence type="ECO:0000313" key="2">
    <source>
        <dbReference type="Proteomes" id="UP000700596"/>
    </source>
</evidence>
<name>A0A9P9EC84_9PLEO</name>
<gene>
    <name evidence="1" type="ORF">B0J11DRAFT_425484</name>
</gene>
<reference evidence="1" key="1">
    <citation type="journal article" date="2021" name="Nat. Commun.">
        <title>Genetic determinants of endophytism in the Arabidopsis root mycobiome.</title>
        <authorList>
            <person name="Mesny F."/>
            <person name="Miyauchi S."/>
            <person name="Thiergart T."/>
            <person name="Pickel B."/>
            <person name="Atanasova L."/>
            <person name="Karlsson M."/>
            <person name="Huettel B."/>
            <person name="Barry K.W."/>
            <person name="Haridas S."/>
            <person name="Chen C."/>
            <person name="Bauer D."/>
            <person name="Andreopoulos W."/>
            <person name="Pangilinan J."/>
            <person name="LaButti K."/>
            <person name="Riley R."/>
            <person name="Lipzen A."/>
            <person name="Clum A."/>
            <person name="Drula E."/>
            <person name="Henrissat B."/>
            <person name="Kohler A."/>
            <person name="Grigoriev I.V."/>
            <person name="Martin F.M."/>
            <person name="Hacquard S."/>
        </authorList>
    </citation>
    <scope>NUCLEOTIDE SEQUENCE</scope>
    <source>
        <strain evidence="1">MPI-CAGE-CH-0243</strain>
    </source>
</reference>
<dbReference type="OrthoDB" id="5354164at2759"/>
<protein>
    <submittedName>
        <fullName evidence="1">Uncharacterized protein</fullName>
    </submittedName>
</protein>
<dbReference type="EMBL" id="JAGMWT010000002">
    <property type="protein sequence ID" value="KAH7134953.1"/>
    <property type="molecule type" value="Genomic_DNA"/>
</dbReference>
<dbReference type="AlphaFoldDB" id="A0A9P9EC84"/>
<proteinExistence type="predicted"/>
<sequence length="989" mass="110048">MASISKFNSALLSVPNELTVAAANFNINFSLMKVEAPREFHGLGDGLSRLRRHDAEEGMPHITARSLGALFESLIPPISHLTSAYGKRVSEISKHLETDSSHKPHTGIFSDRAGADGTSIWAAATSGQSAIAMHLLSCMLARIWKPAEATSLWVELVERRKKEIHESFNATGASQVASVMAAQQVFTRDQLSAWDASARSWLQTADTVKRLQQTQLMLIINNVRMSVNANKDPYESVTKAWISAMSAMERLICGVPQRVQEGAILLAISSWHLYPNMQVLTEDIKDVDQKDELMQNSLLTISNAGSNASVEGVVWSLPLSRMRYYSPPVVTKRHLASDTSRISMEEFQIVFLGAVIGQWRRLCSDEERCCKLVAHLYGQFRDHGTERPQWMSILAGAAFRVIQSNGPTGAQYSKLLRLGVRRCEAFLNDPHYKVPCFFGLEYFYILVQLLDNVEDRIKLLRRAAAARKLDHNDAIIRYKAPPRLGLQSTNDFEFASAVPSVRKSSKRSLENLETRSEGQQRLAIGRYFTSATSCPGMLPCQCIDPAGSCAGCFNRLTKSQIEKEGEESFMIPPDGFEEFDTEQFLLVRPGEDRMTTYELVLGDADSAALYKKKPSDTFRSYINDTTNNLSATMDEIEFVLASRSFNAERMNLGSWWSLWPGTGSKQQKLSFKALKFASALYYQITGATISIEVVKMHLYEVSWVKWLASTYEAPAQATPGLWTRPYDDQYLPGTAGDMHNLLERSFACLAWFESGEFDIAPEDLRGVFALANGDSIYVASALVSDPSKDTSLYPIRRVFGNIGRPEMSLLIPPSNPRLAEPNLASWTLINHQAFDGRLQNCFASTTLHLTFTDFVMPLDVGTRGLRDRQVVLLESLVSIDDRGRNIGDLDILSAFNSGLLFQQKNCTHPKSKRDYTAKKELVSLDCWDEFLDLPQSIAIFRASGNWQARLGAAVASIQAGKAVLVIPESPCIQCVESGAEIPDIDILIA</sequence>
<evidence type="ECO:0000313" key="1">
    <source>
        <dbReference type="EMBL" id="KAH7134953.1"/>
    </source>
</evidence>
<comment type="caution">
    <text evidence="1">The sequence shown here is derived from an EMBL/GenBank/DDBJ whole genome shotgun (WGS) entry which is preliminary data.</text>
</comment>